<organism evidence="1">
    <name type="scientific">hydrothermal vent metagenome</name>
    <dbReference type="NCBI Taxonomy" id="652676"/>
    <lineage>
        <taxon>unclassified sequences</taxon>
        <taxon>metagenomes</taxon>
        <taxon>ecological metagenomes</taxon>
    </lineage>
</organism>
<reference evidence="1" key="1">
    <citation type="submission" date="2018-06" db="EMBL/GenBank/DDBJ databases">
        <authorList>
            <person name="Zhirakovskaya E."/>
        </authorList>
    </citation>
    <scope>NUCLEOTIDE SEQUENCE</scope>
</reference>
<gene>
    <name evidence="1" type="ORF">MNBD_GAMMA25-1782</name>
</gene>
<evidence type="ECO:0000313" key="1">
    <source>
        <dbReference type="EMBL" id="VAX06273.1"/>
    </source>
</evidence>
<accession>A0A3B1B2U7</accession>
<name>A0A3B1B2U7_9ZZZZ</name>
<dbReference type="AlphaFoldDB" id="A0A3B1B2U7"/>
<proteinExistence type="predicted"/>
<protein>
    <submittedName>
        <fullName evidence="1">Uncharacterized protein</fullName>
    </submittedName>
</protein>
<dbReference type="EMBL" id="UOFY01000008">
    <property type="protein sequence ID" value="VAX06273.1"/>
    <property type="molecule type" value="Genomic_DNA"/>
</dbReference>
<sequence length="63" mass="6768">MRLALFLPLGIAVVTFVTVGFTDVSPVFSLPLQVNATLVDRTRVRKPSAFGSTCLSTPINFNA</sequence>